<evidence type="ECO:0000259" key="4">
    <source>
        <dbReference type="PROSITE" id="PS51063"/>
    </source>
</evidence>
<dbReference type="GO" id="GO:0006355">
    <property type="term" value="P:regulation of DNA-templated transcription"/>
    <property type="evidence" value="ECO:0007669"/>
    <property type="project" value="InterPro"/>
</dbReference>
<gene>
    <name evidence="5" type="ORF">GCM10010990_03360</name>
</gene>
<dbReference type="Gene3D" id="2.60.120.10">
    <property type="entry name" value="Jelly Rolls"/>
    <property type="match status" value="1"/>
</dbReference>
<evidence type="ECO:0000313" key="5">
    <source>
        <dbReference type="EMBL" id="GGD57455.1"/>
    </source>
</evidence>
<dbReference type="Proteomes" id="UP000612349">
    <property type="component" value="Unassembled WGS sequence"/>
</dbReference>
<keyword evidence="3" id="KW-0804">Transcription</keyword>
<dbReference type="InterPro" id="IPR036390">
    <property type="entry name" value="WH_DNA-bd_sf"/>
</dbReference>
<dbReference type="InterPro" id="IPR012318">
    <property type="entry name" value="HTH_CRP"/>
</dbReference>
<keyword evidence="1" id="KW-0805">Transcription regulation</keyword>
<reference evidence="5" key="2">
    <citation type="submission" date="2020-09" db="EMBL/GenBank/DDBJ databases">
        <authorList>
            <person name="Sun Q."/>
            <person name="Zhou Y."/>
        </authorList>
    </citation>
    <scope>NUCLEOTIDE SEQUENCE</scope>
    <source>
        <strain evidence="5">CGMCC 1.15360</strain>
    </source>
</reference>
<evidence type="ECO:0000256" key="3">
    <source>
        <dbReference type="ARBA" id="ARBA00023163"/>
    </source>
</evidence>
<evidence type="ECO:0000313" key="6">
    <source>
        <dbReference type="Proteomes" id="UP000612349"/>
    </source>
</evidence>
<reference evidence="5" key="1">
    <citation type="journal article" date="2014" name="Int. J. Syst. Evol. Microbiol.">
        <title>Complete genome sequence of Corynebacterium casei LMG S-19264T (=DSM 44701T), isolated from a smear-ripened cheese.</title>
        <authorList>
            <consortium name="US DOE Joint Genome Institute (JGI-PGF)"/>
            <person name="Walter F."/>
            <person name="Albersmeier A."/>
            <person name="Kalinowski J."/>
            <person name="Ruckert C."/>
        </authorList>
    </citation>
    <scope>NUCLEOTIDE SEQUENCE</scope>
    <source>
        <strain evidence="5">CGMCC 1.15360</strain>
    </source>
</reference>
<dbReference type="Pfam" id="PF13545">
    <property type="entry name" value="HTH_Crp_2"/>
    <property type="match status" value="1"/>
</dbReference>
<dbReference type="SUPFAM" id="SSF51206">
    <property type="entry name" value="cAMP-binding domain-like"/>
    <property type="match status" value="1"/>
</dbReference>
<keyword evidence="2" id="KW-0238">DNA-binding</keyword>
<proteinExistence type="predicted"/>
<dbReference type="SUPFAM" id="SSF46785">
    <property type="entry name" value="Winged helix' DNA-binding domain"/>
    <property type="match status" value="1"/>
</dbReference>
<dbReference type="InterPro" id="IPR014710">
    <property type="entry name" value="RmlC-like_jellyroll"/>
</dbReference>
<dbReference type="GO" id="GO:0003677">
    <property type="term" value="F:DNA binding"/>
    <property type="evidence" value="ECO:0007669"/>
    <property type="project" value="UniProtKB-KW"/>
</dbReference>
<protein>
    <recommendedName>
        <fullName evidence="4">HTH crp-type domain-containing protein</fullName>
    </recommendedName>
</protein>
<accession>A0A916YSB2</accession>
<keyword evidence="6" id="KW-1185">Reference proteome</keyword>
<dbReference type="PROSITE" id="PS51063">
    <property type="entry name" value="HTH_CRP_2"/>
    <property type="match status" value="1"/>
</dbReference>
<comment type="caution">
    <text evidence="5">The sequence shown here is derived from an EMBL/GenBank/DDBJ whole genome shotgun (WGS) entry which is preliminary data.</text>
</comment>
<dbReference type="InterPro" id="IPR018490">
    <property type="entry name" value="cNMP-bd_dom_sf"/>
</dbReference>
<dbReference type="EMBL" id="BMIP01000001">
    <property type="protein sequence ID" value="GGD57455.1"/>
    <property type="molecule type" value="Genomic_DNA"/>
</dbReference>
<dbReference type="AlphaFoldDB" id="A0A916YSB2"/>
<sequence length="251" mass="27928">MQKGLHDDEEGQGRLAPEASVAMATLVRRLHRFSPGADLTPLNHAFQQLRSLDRDEPVWRHKSEDHPVLVLESGFAYSFTLYPDGRRHIGDMFGPGALCGFGSAAVAEEGLNLAFKSGSRVTVFDAARLADALHEKPELELLFKQDGDARARRTAQRNRGLISLPAAEKLALVLLDLREELSLATDPGEWLPLPLTLRELGDLTGLTDVHVSRTLKKLQTDGMLERRGKRFRMGDTAALESALDYRHFYYG</sequence>
<organism evidence="5 6">
    <name type="scientific">Croceicoccus mobilis</name>
    <dbReference type="NCBI Taxonomy" id="1703339"/>
    <lineage>
        <taxon>Bacteria</taxon>
        <taxon>Pseudomonadati</taxon>
        <taxon>Pseudomonadota</taxon>
        <taxon>Alphaproteobacteria</taxon>
        <taxon>Sphingomonadales</taxon>
        <taxon>Erythrobacteraceae</taxon>
        <taxon>Croceicoccus</taxon>
    </lineage>
</organism>
<dbReference type="CDD" id="cd00092">
    <property type="entry name" value="HTH_CRP"/>
    <property type="match status" value="1"/>
</dbReference>
<name>A0A916YSB2_9SPHN</name>
<dbReference type="SMART" id="SM00419">
    <property type="entry name" value="HTH_CRP"/>
    <property type="match status" value="1"/>
</dbReference>
<feature type="domain" description="HTH crp-type" evidence="4">
    <location>
        <begin position="164"/>
        <end position="237"/>
    </location>
</feature>
<evidence type="ECO:0000256" key="1">
    <source>
        <dbReference type="ARBA" id="ARBA00023015"/>
    </source>
</evidence>
<evidence type="ECO:0000256" key="2">
    <source>
        <dbReference type="ARBA" id="ARBA00023125"/>
    </source>
</evidence>